<organism evidence="1 2">
    <name type="scientific">Camellia lanceoleosa</name>
    <dbReference type="NCBI Taxonomy" id="1840588"/>
    <lineage>
        <taxon>Eukaryota</taxon>
        <taxon>Viridiplantae</taxon>
        <taxon>Streptophyta</taxon>
        <taxon>Embryophyta</taxon>
        <taxon>Tracheophyta</taxon>
        <taxon>Spermatophyta</taxon>
        <taxon>Magnoliopsida</taxon>
        <taxon>eudicotyledons</taxon>
        <taxon>Gunneridae</taxon>
        <taxon>Pentapetalae</taxon>
        <taxon>asterids</taxon>
        <taxon>Ericales</taxon>
        <taxon>Theaceae</taxon>
        <taxon>Camellia</taxon>
    </lineage>
</organism>
<reference evidence="1 2" key="1">
    <citation type="journal article" date="2022" name="Plant J.">
        <title>Chromosome-level genome of Camellia lanceoleosa provides a valuable resource for understanding genome evolution and self-incompatibility.</title>
        <authorList>
            <person name="Gong W."/>
            <person name="Xiao S."/>
            <person name="Wang L."/>
            <person name="Liao Z."/>
            <person name="Chang Y."/>
            <person name="Mo W."/>
            <person name="Hu G."/>
            <person name="Li W."/>
            <person name="Zhao G."/>
            <person name="Zhu H."/>
            <person name="Hu X."/>
            <person name="Ji K."/>
            <person name="Xiang X."/>
            <person name="Song Q."/>
            <person name="Yuan D."/>
            <person name="Jin S."/>
            <person name="Zhang L."/>
        </authorList>
    </citation>
    <scope>NUCLEOTIDE SEQUENCE [LARGE SCALE GENOMIC DNA]</scope>
    <source>
        <strain evidence="1">SQ_2022a</strain>
    </source>
</reference>
<evidence type="ECO:0000313" key="1">
    <source>
        <dbReference type="EMBL" id="KAI8019203.1"/>
    </source>
</evidence>
<protein>
    <submittedName>
        <fullName evidence="1">RNA demethylase ALKBH9B</fullName>
    </submittedName>
</protein>
<dbReference type="Proteomes" id="UP001060215">
    <property type="component" value="Chromosome 2"/>
</dbReference>
<keyword evidence="2" id="KW-1185">Reference proteome</keyword>
<accession>A0ACC0I087</accession>
<sequence length="228" mass="26227">MFERIQIFCELGKEAKERDDRDWIEDMNYTDERGNTDSIRYPNNCLICNSNFDYCQHCLFVLFYRAHLHCTPKVDEGKGAGLFNLVVAIIMHQIKMWFYCNSLPVGSVLVLNGNGADVSKHCVPAVPTKRISITFRKMDESKWPIGFLPEPDLQGLQPLSYETNRSKRHTPLKPKLSMSRQVVRREDNNRDKARGSAGRGNYHVEPQVSLQIQRGPSNRRRVSVNLDG</sequence>
<evidence type="ECO:0000313" key="2">
    <source>
        <dbReference type="Proteomes" id="UP001060215"/>
    </source>
</evidence>
<name>A0ACC0I087_9ERIC</name>
<comment type="caution">
    <text evidence="1">The sequence shown here is derived from an EMBL/GenBank/DDBJ whole genome shotgun (WGS) entry which is preliminary data.</text>
</comment>
<gene>
    <name evidence="1" type="ORF">LOK49_LG04G01239</name>
</gene>
<dbReference type="EMBL" id="CM045759">
    <property type="protein sequence ID" value="KAI8019203.1"/>
    <property type="molecule type" value="Genomic_DNA"/>
</dbReference>
<proteinExistence type="predicted"/>